<reference evidence="1 2" key="1">
    <citation type="submission" date="2021-06" db="EMBL/GenBank/DDBJ databases">
        <title>Caerostris darwini draft genome.</title>
        <authorList>
            <person name="Kono N."/>
            <person name="Arakawa K."/>
        </authorList>
    </citation>
    <scope>NUCLEOTIDE SEQUENCE [LARGE SCALE GENOMIC DNA]</scope>
</reference>
<organism evidence="1 2">
    <name type="scientific">Caerostris darwini</name>
    <dbReference type="NCBI Taxonomy" id="1538125"/>
    <lineage>
        <taxon>Eukaryota</taxon>
        <taxon>Metazoa</taxon>
        <taxon>Ecdysozoa</taxon>
        <taxon>Arthropoda</taxon>
        <taxon>Chelicerata</taxon>
        <taxon>Arachnida</taxon>
        <taxon>Araneae</taxon>
        <taxon>Araneomorphae</taxon>
        <taxon>Entelegynae</taxon>
        <taxon>Araneoidea</taxon>
        <taxon>Araneidae</taxon>
        <taxon>Caerostris</taxon>
    </lineage>
</organism>
<evidence type="ECO:0000313" key="1">
    <source>
        <dbReference type="EMBL" id="GIY37070.1"/>
    </source>
</evidence>
<dbReference type="AlphaFoldDB" id="A0AAV4SX50"/>
<name>A0AAV4SX50_9ARAC</name>
<protein>
    <submittedName>
        <fullName evidence="1">Uncharacterized protein</fullName>
    </submittedName>
</protein>
<evidence type="ECO:0000313" key="2">
    <source>
        <dbReference type="Proteomes" id="UP001054837"/>
    </source>
</evidence>
<keyword evidence="2" id="KW-1185">Reference proteome</keyword>
<gene>
    <name evidence="1" type="ORF">CDAR_387811</name>
</gene>
<sequence>MEMKIGMEEDVLKSEEETVMKRILASCLGNVLACFARERRSRLTHSNADSGLWRDEERGKKHTYQFSHPLCWRSAGSPILYRHSSCLEGERRHTVRYMHRGVAGENRPRKGSPTPRRSFQLEQGMMSISRINDF</sequence>
<dbReference type="EMBL" id="BPLQ01008398">
    <property type="protein sequence ID" value="GIY37070.1"/>
    <property type="molecule type" value="Genomic_DNA"/>
</dbReference>
<proteinExistence type="predicted"/>
<comment type="caution">
    <text evidence="1">The sequence shown here is derived from an EMBL/GenBank/DDBJ whole genome shotgun (WGS) entry which is preliminary data.</text>
</comment>
<dbReference type="Proteomes" id="UP001054837">
    <property type="component" value="Unassembled WGS sequence"/>
</dbReference>
<accession>A0AAV4SX50</accession>